<dbReference type="Gene3D" id="3.40.50.300">
    <property type="entry name" value="P-loop containing nucleotide triphosphate hydrolases"/>
    <property type="match status" value="2"/>
</dbReference>
<organism evidence="3 4">
    <name type="scientific">Mediterraneibacter catenae</name>
    <dbReference type="NCBI Taxonomy" id="2594882"/>
    <lineage>
        <taxon>Bacteria</taxon>
        <taxon>Bacillati</taxon>
        <taxon>Bacillota</taxon>
        <taxon>Clostridia</taxon>
        <taxon>Lachnospirales</taxon>
        <taxon>Lachnospiraceae</taxon>
        <taxon>Mediterraneibacter</taxon>
    </lineage>
</organism>
<comment type="caution">
    <text evidence="3">The sequence shown here is derived from an EMBL/GenBank/DDBJ whole genome shotgun (WGS) entry which is preliminary data.</text>
</comment>
<dbReference type="InterPro" id="IPR027417">
    <property type="entry name" value="P-loop_NTPase"/>
</dbReference>
<feature type="coiled-coil region" evidence="1">
    <location>
        <begin position="280"/>
        <end position="392"/>
    </location>
</feature>
<dbReference type="Pfam" id="PF13558">
    <property type="entry name" value="SbcC_Walker_B"/>
    <property type="match status" value="1"/>
</dbReference>
<keyword evidence="4" id="KW-1185">Reference proteome</keyword>
<evidence type="ECO:0000256" key="2">
    <source>
        <dbReference type="SAM" id="MobiDB-lite"/>
    </source>
</evidence>
<sequence>MNSRWQASRIGLINFWYYDEQEFPFVKGRMLLRGSNGSGKSVTMQSVIPLLLDGNMSPERLDPFGSRDRKMSSYLLEEDDGRDERTGYLYLEFKRRESDTWLTVGMGIRARRGKPLDKWYFSLSDGRRVGKDFLLYKEIGEKVTLSKKELENRIAGGGQVFDRQADYMEYVNRQIFGFETVEEYKEMIDLLIQLRTPKLSKDFKPSVVSDILSDSLQPLSDEDLRPMSEAIENMDTMNLNLKAREAGHQAAEKIQRVLDRYNRLTLFEKADRCCENQKKLSEAEREARFQAEETERSRKRVLALEQEISELDARRDALEKERESLSKSDAVSLKSRELDLAARIRTRESLLEEKQRQLDAKQEQYTEIEGKKKQEEDRAYEKERELDSILEEMQSEAGEMSFEEHDFFQDELKENFDKAFSWDTHEAQFQKVKDEISRGTELLREAETRQREADDLLKKRERQQRETDAAQRREGELEAVLVQVENEWKEALYSWNGRNEELKFTPEQMREIARFADEYGESSDFARVRQTAADLWIGRKGEISGKVRRRQDELRDLENVRREIEEELAQWESTREPEPPRSDTVRKNRERLREKGIPYQEFYKVVEFGRELSGDPKRCGRLEEALLEMGILDALVIEEQYREQVMKADPGCADRYLFVQPHHAEKSLLDVLDLNDSVNDIFMNQRITGILGNIGISGSEEPEGAASGESVHAGSAGISASMTAVHPDGSYQIGVVSGTVSGEHEAGFIGVQAREKNRQAKIASCRELLAENEQRQEVLRGEVAVLEQRISRLQEEYESLPEDTDMREAWKMLSEARRTVERMREEGARLERELMEVGEALGELKRQAAEIARKLYLTCSYETFRRADEAASDYRQHFYQLRSGHELFLQIRSHMEELGERQEILDGEMDQIRYEAGGVKKELKKEQEEYDSILRQLELTDYEQIRQKLDECMEWLKDYPERLQSCVAEKTLNEERIRALSEQAAQNEERISELRRRAEYLETCFAAERSLHYVELPGEEAEAAESAEKIRSLLAGECRDMDKEQIIRSLNQVYFENRGFLTDYQIMQTELFEELDREAQKGDPSAKRLDIAARYQGVRIPFGRLLTHLAEEIAELKDLIKAGDRELFEDILANTVSRKIRGKINSSNAWVEKMNSLMGAMNTSSGLKLNLRWRSRTAETEDQLDTKELVELLKKDYRLMREDEAAKLSAHFRSKVEEARRHARDSGGMISFYQVMKETLDYRKWFEFQLFFQKGGERVKELTNSVFGTFSGGEKAMAMYVPLFSAVVAKYQGGRPDAPRLISLDEAFAGVDNRNIRDMFRLMAEFEFDFIINSQVLWGDCDTLDALAIYQLLRPENAKFVTVMPYLWNGHARVMLEDESEMEKRAAQEA</sequence>
<reference evidence="3" key="1">
    <citation type="submission" date="2019-07" db="EMBL/GenBank/DDBJ databases">
        <authorList>
            <person name="Wongkuna S."/>
            <person name="Scaria J."/>
        </authorList>
    </citation>
    <scope>NUCLEOTIDE SEQUENCE [LARGE SCALE GENOMIC DNA]</scope>
    <source>
        <strain evidence="3">SW178</strain>
    </source>
</reference>
<accession>A0A5M9HZM7</accession>
<feature type="region of interest" description="Disordered" evidence="2">
    <location>
        <begin position="568"/>
        <end position="589"/>
    </location>
</feature>
<dbReference type="EMBL" id="VMSO01000004">
    <property type="protein sequence ID" value="KAA8502103.1"/>
    <property type="molecule type" value="Genomic_DNA"/>
</dbReference>
<evidence type="ECO:0000313" key="4">
    <source>
        <dbReference type="Proteomes" id="UP000322025"/>
    </source>
</evidence>
<evidence type="ECO:0000256" key="1">
    <source>
        <dbReference type="SAM" id="Coils"/>
    </source>
</evidence>
<dbReference type="RefSeq" id="WP_150310457.1">
    <property type="nucleotide sequence ID" value="NZ_VMSO01000004.1"/>
</dbReference>
<gene>
    <name evidence="3" type="ORF">FNY66_05000</name>
</gene>
<keyword evidence="1" id="KW-0175">Coiled coil</keyword>
<dbReference type="NCBIfam" id="TIGR02680">
    <property type="entry name" value="TIGR02680 family protein"/>
    <property type="match status" value="1"/>
</dbReference>
<feature type="coiled-coil region" evidence="1">
    <location>
        <begin position="769"/>
        <end position="847"/>
    </location>
</feature>
<dbReference type="OrthoDB" id="9776649at2"/>
<proteinExistence type="predicted"/>
<evidence type="ECO:0000313" key="3">
    <source>
        <dbReference type="EMBL" id="KAA8502103.1"/>
    </source>
</evidence>
<protein>
    <submittedName>
        <fullName evidence="3">TIGR02680 family protein</fullName>
    </submittedName>
</protein>
<dbReference type="Proteomes" id="UP000322025">
    <property type="component" value="Unassembled WGS sequence"/>
</dbReference>
<feature type="region of interest" description="Disordered" evidence="2">
    <location>
        <begin position="444"/>
        <end position="473"/>
    </location>
</feature>
<dbReference type="InterPro" id="IPR013496">
    <property type="entry name" value="CHP02680"/>
</dbReference>
<name>A0A5M9HZM7_9FIRM</name>
<dbReference type="SUPFAM" id="SSF52540">
    <property type="entry name" value="P-loop containing nucleoside triphosphate hydrolases"/>
    <property type="match status" value="1"/>
</dbReference>
<feature type="compositionally biased region" description="Basic and acidic residues" evidence="2">
    <location>
        <begin position="573"/>
        <end position="589"/>
    </location>
</feature>